<keyword evidence="1" id="KW-0812">Transmembrane</keyword>
<organism evidence="4 5">
    <name type="scientific">Halopseudomonas phragmitis</name>
    <dbReference type="NCBI Taxonomy" id="1931241"/>
    <lineage>
        <taxon>Bacteria</taxon>
        <taxon>Pseudomonadati</taxon>
        <taxon>Pseudomonadota</taxon>
        <taxon>Gammaproteobacteria</taxon>
        <taxon>Pseudomonadales</taxon>
        <taxon>Pseudomonadaceae</taxon>
        <taxon>Halopseudomonas</taxon>
    </lineage>
</organism>
<dbReference type="PANTHER" id="PTHR45228">
    <property type="entry name" value="CYCLIC DI-GMP PHOSPHODIESTERASE TM_0186-RELATED"/>
    <property type="match status" value="1"/>
</dbReference>
<dbReference type="CDD" id="cd00077">
    <property type="entry name" value="HDc"/>
    <property type="match status" value="1"/>
</dbReference>
<dbReference type="STRING" id="1931241.BVH74_09865"/>
<keyword evidence="1" id="KW-1133">Transmembrane helix</keyword>
<dbReference type="InterPro" id="IPR029151">
    <property type="entry name" value="Sensor-like_sf"/>
</dbReference>
<dbReference type="SMART" id="SM00471">
    <property type="entry name" value="HDc"/>
    <property type="match status" value="1"/>
</dbReference>
<dbReference type="InterPro" id="IPR003607">
    <property type="entry name" value="HD/PDEase_dom"/>
</dbReference>
<dbReference type="SUPFAM" id="SSF103190">
    <property type="entry name" value="Sensory domain-like"/>
    <property type="match status" value="1"/>
</dbReference>
<dbReference type="Gene3D" id="3.30.450.20">
    <property type="entry name" value="PAS domain"/>
    <property type="match status" value="2"/>
</dbReference>
<feature type="transmembrane region" description="Helical" evidence="1">
    <location>
        <begin position="12"/>
        <end position="31"/>
    </location>
</feature>
<dbReference type="SUPFAM" id="SSF109604">
    <property type="entry name" value="HD-domain/PDEase-like"/>
    <property type="match status" value="2"/>
</dbReference>
<dbReference type="GO" id="GO:0007165">
    <property type="term" value="P:signal transduction"/>
    <property type="evidence" value="ECO:0007669"/>
    <property type="project" value="InterPro"/>
</dbReference>
<dbReference type="Gene3D" id="1.10.3210.10">
    <property type="entry name" value="Hypothetical protein af1432"/>
    <property type="match status" value="2"/>
</dbReference>
<dbReference type="Proteomes" id="UP000243488">
    <property type="component" value="Chromosome"/>
</dbReference>
<accession>A0A1V0B524</accession>
<dbReference type="Gene3D" id="3.30.450.40">
    <property type="match status" value="1"/>
</dbReference>
<keyword evidence="4" id="KW-0378">Hydrolase</keyword>
<dbReference type="GO" id="GO:0016020">
    <property type="term" value="C:membrane"/>
    <property type="evidence" value="ECO:0007669"/>
    <property type="project" value="InterPro"/>
</dbReference>
<dbReference type="InterPro" id="IPR037522">
    <property type="entry name" value="HD_GYP_dom"/>
</dbReference>
<dbReference type="InterPro" id="IPR052020">
    <property type="entry name" value="Cyclic_di-GMP/3'3'-cGAMP_PDE"/>
</dbReference>
<feature type="domain" description="HAMP" evidence="2">
    <location>
        <begin position="366"/>
        <end position="419"/>
    </location>
</feature>
<dbReference type="PROSITE" id="PS51832">
    <property type="entry name" value="HD_GYP"/>
    <property type="match status" value="1"/>
</dbReference>
<sequence length="955" mass="106731">MNSLGRRISLQGLLASSIVLCLLVMLVVVVVQGYRGAEAAMLAAANDSARQLGSTLNERAGRLINPAESAIRLLAHDPIAAATDLETRLQRIPVLVETLNANATLSAVYIGYANGEFVLVRRLENPEFKARIEAPEMSDYLVQTISLDEQGLTQGNWLFYDLAFRLHDRREMPDYRFDPRTRPWYKQAEASGSLVLTRPYVFFTTGEVGLTMAMYSLTGDAVIGMDASVSDLAGEVEDMRLTPGTEMAVVGHDLEVIAYPELERVIRSDTQGPRLASLSELNIPALNRLATFDRAMTSPQAFEVNGAAWYGLSLPLASFNQADARILIAIPAWELLSGARRILINQALWALALMGVLILAGWALGHRLGQPLKTLADQVKALADFDFSRPPGVRSQIREVDNLSQVIGNMAKAIDNFQAISLNLSSEPRLDRMLDTLLVNLVDIAGAEAGAVYLGSEDETRLQRAAAFKGEHYPDSFELDAALRQQPALELARRLDREQYDLTLVLHDRKGELLGVVALQMPGATAPQHSLRRFMQELSGVLAVAIETRQLFEGQQRLLEAIIKLLADAIDAKSPYTGGHCERVPQLAQMLVDKAVAMEQGPFAAFSLDDEQRYAFRIAAWLHDCGKITSPEYVVDKATKLETLYNRIHEVRTRFEVLWRDAELDYWKALASGESQEQLAEQLAARQRQLQKDFALLAEANIGGEFMSDQVLEELQRIAGQTWLRHFDNRIGLSFEERERLARVPQQSLPVVEPLLADRPEHLVHWGERKPPVQRDDPRNRWGFDMRLPEHAYNLGELHNLSIRRGTLTDEERFKINEHIVQTLIMLSTLPFPKALREVPDIAANHHEKLDGQGYPRRLDASRLDVPARIMAIADIFEALTAADRPYKPAKTLSESLAIMTRMAAERHIDAELYALFLRSGVYREYAEGFLQPGQIDAVDVEAMLAPLREQGVLD</sequence>
<dbReference type="GO" id="GO:0008081">
    <property type="term" value="F:phosphoric diester hydrolase activity"/>
    <property type="evidence" value="ECO:0007669"/>
    <property type="project" value="UniProtKB-ARBA"/>
</dbReference>
<proteinExistence type="predicted"/>
<dbReference type="RefSeq" id="WP_080049907.1">
    <property type="nucleotide sequence ID" value="NZ_CP020100.1"/>
</dbReference>
<name>A0A1V0B524_9GAMM</name>
<evidence type="ECO:0000313" key="4">
    <source>
        <dbReference type="EMBL" id="AQZ95038.1"/>
    </source>
</evidence>
<evidence type="ECO:0000256" key="1">
    <source>
        <dbReference type="SAM" id="Phobius"/>
    </source>
</evidence>
<reference evidence="4 5" key="1">
    <citation type="submission" date="2017-03" db="EMBL/GenBank/DDBJ databases">
        <title>Complete genome sequence of the novel DNRA strain Pseudomonas sp. S-6-2 isolated from Chinese polluted river sediment. Journal of Biotechnology.</title>
        <authorList>
            <person name="Li J."/>
            <person name="Xiang F."/>
            <person name="Wang L."/>
            <person name="Xi L."/>
            <person name="Liu J."/>
        </authorList>
    </citation>
    <scope>NUCLEOTIDE SEQUENCE [LARGE SCALE GENOMIC DNA]</scope>
    <source>
        <strain evidence="4 5">S-6-2</strain>
    </source>
</reference>
<feature type="domain" description="HD-GYP" evidence="3">
    <location>
        <begin position="715"/>
        <end position="932"/>
    </location>
</feature>
<keyword evidence="5" id="KW-1185">Reference proteome</keyword>
<dbReference type="EMBL" id="CP020100">
    <property type="protein sequence ID" value="AQZ95038.1"/>
    <property type="molecule type" value="Genomic_DNA"/>
</dbReference>
<evidence type="ECO:0000313" key="5">
    <source>
        <dbReference type="Proteomes" id="UP000243488"/>
    </source>
</evidence>
<dbReference type="InterPro" id="IPR003660">
    <property type="entry name" value="HAMP_dom"/>
</dbReference>
<dbReference type="PROSITE" id="PS50885">
    <property type="entry name" value="HAMP"/>
    <property type="match status" value="1"/>
</dbReference>
<dbReference type="InterPro" id="IPR029016">
    <property type="entry name" value="GAF-like_dom_sf"/>
</dbReference>
<dbReference type="AlphaFoldDB" id="A0A1V0B524"/>
<evidence type="ECO:0000259" key="2">
    <source>
        <dbReference type="PROSITE" id="PS50885"/>
    </source>
</evidence>
<dbReference type="KEGG" id="ppha:BVH74_09865"/>
<keyword evidence="1" id="KW-0472">Membrane</keyword>
<dbReference type="Gene3D" id="6.10.340.10">
    <property type="match status" value="1"/>
</dbReference>
<evidence type="ECO:0000259" key="3">
    <source>
        <dbReference type="PROSITE" id="PS51832"/>
    </source>
</evidence>
<dbReference type="Pfam" id="PF13487">
    <property type="entry name" value="HD_5"/>
    <property type="match status" value="1"/>
</dbReference>
<dbReference type="PANTHER" id="PTHR45228:SF5">
    <property type="entry name" value="CYCLIC DI-GMP PHOSPHODIESTERASE VC_1348-RELATED"/>
    <property type="match status" value="1"/>
</dbReference>
<gene>
    <name evidence="4" type="ORF">BVH74_09865</name>
</gene>
<dbReference type="SUPFAM" id="SSF55781">
    <property type="entry name" value="GAF domain-like"/>
    <property type="match status" value="1"/>
</dbReference>
<protein>
    <submittedName>
        <fullName evidence="4">Phosphohydrolase</fullName>
    </submittedName>
</protein>